<dbReference type="Pfam" id="PF04239">
    <property type="entry name" value="DUF421"/>
    <property type="match status" value="1"/>
</dbReference>
<evidence type="ECO:0000256" key="6">
    <source>
        <dbReference type="ARBA" id="ARBA00023136"/>
    </source>
</evidence>
<comment type="similarity">
    <text evidence="2">Belongs to the UPF0702 family.</text>
</comment>
<evidence type="ECO:0000256" key="1">
    <source>
        <dbReference type="ARBA" id="ARBA00004651"/>
    </source>
</evidence>
<dbReference type="EMBL" id="JADZSC010000003">
    <property type="protein sequence ID" value="MBH0231255.1"/>
    <property type="molecule type" value="Genomic_DNA"/>
</dbReference>
<dbReference type="RefSeq" id="WP_197317892.1">
    <property type="nucleotide sequence ID" value="NZ_JADZSC010000003.1"/>
</dbReference>
<sequence length="175" mass="19477">MTLAQTVIMIGIGSLLIQPVSGKNIWVTFGVGGVLVGTLLLIEYLQVKFDFMEKFLTGRAVTIIEHGQLKEENIKKLRFTVDQLEMKLRQSGVSNISDVKTATLEPNGQVGIELKDEKKPATIQDIDHIMKELVLLRNAMSSDQALHPVSPSEQSTIFTEVEKKIHKTPPADRLQ</sequence>
<dbReference type="AlphaFoldDB" id="A0A931MW54"/>
<feature type="transmembrane region" description="Helical" evidence="7">
    <location>
        <begin position="25"/>
        <end position="45"/>
    </location>
</feature>
<keyword evidence="4 7" id="KW-0812">Transmembrane</keyword>
<proteinExistence type="inferred from homology"/>
<keyword evidence="3" id="KW-1003">Cell membrane</keyword>
<evidence type="ECO:0000256" key="2">
    <source>
        <dbReference type="ARBA" id="ARBA00006448"/>
    </source>
</evidence>
<gene>
    <name evidence="9" type="ORF">H0267_13590</name>
</gene>
<dbReference type="PANTHER" id="PTHR34582:SF2">
    <property type="entry name" value="UPF0702 TRANSMEMBRANE PROTEIN YDFR"/>
    <property type="match status" value="1"/>
</dbReference>
<accession>A0A931MW54</accession>
<evidence type="ECO:0000256" key="4">
    <source>
        <dbReference type="ARBA" id="ARBA00022692"/>
    </source>
</evidence>
<feature type="domain" description="YetF C-terminal" evidence="8">
    <location>
        <begin position="48"/>
        <end position="121"/>
    </location>
</feature>
<keyword evidence="6 7" id="KW-0472">Membrane</keyword>
<keyword evidence="10" id="KW-1185">Reference proteome</keyword>
<organism evidence="9 10">
    <name type="scientific">Halobacillus yeomjeoni</name>
    <dbReference type="NCBI Taxonomy" id="311194"/>
    <lineage>
        <taxon>Bacteria</taxon>
        <taxon>Bacillati</taxon>
        <taxon>Bacillota</taxon>
        <taxon>Bacilli</taxon>
        <taxon>Bacillales</taxon>
        <taxon>Bacillaceae</taxon>
        <taxon>Halobacillus</taxon>
    </lineage>
</organism>
<dbReference type="PANTHER" id="PTHR34582">
    <property type="entry name" value="UPF0702 TRANSMEMBRANE PROTEIN YCAP"/>
    <property type="match status" value="1"/>
</dbReference>
<comment type="caution">
    <text evidence="9">The sequence shown here is derived from an EMBL/GenBank/DDBJ whole genome shotgun (WGS) entry which is preliminary data.</text>
</comment>
<evidence type="ECO:0000256" key="7">
    <source>
        <dbReference type="SAM" id="Phobius"/>
    </source>
</evidence>
<comment type="subcellular location">
    <subcellularLocation>
        <location evidence="1">Cell membrane</location>
        <topology evidence="1">Multi-pass membrane protein</topology>
    </subcellularLocation>
</comment>
<dbReference type="Gene3D" id="3.30.240.20">
    <property type="entry name" value="bsu07140 like domains"/>
    <property type="match status" value="1"/>
</dbReference>
<evidence type="ECO:0000313" key="10">
    <source>
        <dbReference type="Proteomes" id="UP000614490"/>
    </source>
</evidence>
<protein>
    <submittedName>
        <fullName evidence="9">DUF421 domain-containing protein</fullName>
    </submittedName>
</protein>
<evidence type="ECO:0000259" key="8">
    <source>
        <dbReference type="Pfam" id="PF04239"/>
    </source>
</evidence>
<evidence type="ECO:0000256" key="3">
    <source>
        <dbReference type="ARBA" id="ARBA00022475"/>
    </source>
</evidence>
<dbReference type="InterPro" id="IPR023090">
    <property type="entry name" value="UPF0702_alpha/beta_dom_sf"/>
</dbReference>
<dbReference type="InterPro" id="IPR007353">
    <property type="entry name" value="DUF421"/>
</dbReference>
<evidence type="ECO:0000256" key="5">
    <source>
        <dbReference type="ARBA" id="ARBA00022989"/>
    </source>
</evidence>
<dbReference type="GO" id="GO:0005886">
    <property type="term" value="C:plasma membrane"/>
    <property type="evidence" value="ECO:0007669"/>
    <property type="project" value="UniProtKB-SubCell"/>
</dbReference>
<dbReference type="Proteomes" id="UP000614490">
    <property type="component" value="Unassembled WGS sequence"/>
</dbReference>
<keyword evidence="5 7" id="KW-1133">Transmembrane helix</keyword>
<evidence type="ECO:0000313" key="9">
    <source>
        <dbReference type="EMBL" id="MBH0231255.1"/>
    </source>
</evidence>
<name>A0A931MW54_9BACI</name>
<reference evidence="9 10" key="1">
    <citation type="journal article" date="2005" name="Int. J. Syst. Evol. Microbiol.">
        <title>Halobacillus yeomjeoni sp. nov., isolated from a marine solar saltern in Korea.</title>
        <authorList>
            <person name="Yoon J.H."/>
            <person name="Kang S.J."/>
            <person name="Lee C.H."/>
            <person name="Oh H.W."/>
            <person name="Oh T.K."/>
        </authorList>
    </citation>
    <scope>NUCLEOTIDE SEQUENCE [LARGE SCALE GENOMIC DNA]</scope>
    <source>
        <strain evidence="9 10">KCTC 3957</strain>
    </source>
</reference>